<keyword evidence="6" id="KW-0966">Cell projection</keyword>
<sequence length="745" mass="77997">MQVHLGQALLPGNRTALYCSSDGPCLVFATAAGKVLVHNPHEASNSSSSSRGQPHLNINKQITALAAGPLLPQCPERDVLLIGTPNFLQAYDIQQNRDLFFKDVPDGVSCIVVGRTGSATTPLAIVGGSCSVQGFDSSGQEVFWSVTGGNVTALALADIDEDGQNELLVGCDDADIRVFKDEQLLLQLPEADVVVGLAGLGRCRFAYALRNGTIGAYQGGTRLWRVKSKHSVSCIAAFDLNGDSVLELISGWSNGKVEARSAASGDVVARDSLGSGVAGLLTGQLRDAAAAAAGQDGSGSAVELELIAASSEGELRGYQTHHAELQAENPGDISMQQQALIDLAQKKQELIYELSSYQQQQPQQPQGVVGALGIAAGVGLGAAAAGGAGSLAAGDIASMIPPDTRVDSCIALNKVTLSCELTLRTNNASVIKAALIFGEQVFQGESLFVRPPQPSSSLTVQLAPARDTPVMLLMKVLVGSRTSQVYHVFELEIELPKYAMYAAEERALPAGPPASHVSFVMQHPATRVASWIESRFNTKPNVGSGATSLDAAFTCMRSRQPLVVCAATTGSGGLRVRLHCESMELAGELLQDLAAYVGVTELNSTASFPAAMEQFKSTLATVEACSATRSLVEGDTAALCASIKAGVVRAEDARLLGDMAALRRQHRRLADLNRDMWGEHSKRAANQAELVQGLKAINLMIQQAAKLRVGPAQARVVAACRAAIKANNLQALSKVVCEGSAAAGV</sequence>
<evidence type="ECO:0000259" key="10">
    <source>
        <dbReference type="Pfam" id="PF23350"/>
    </source>
</evidence>
<evidence type="ECO:0000313" key="13">
    <source>
        <dbReference type="EMBL" id="SZX74516.1"/>
    </source>
</evidence>
<dbReference type="GO" id="GO:1905515">
    <property type="term" value="P:non-motile cilium assembly"/>
    <property type="evidence" value="ECO:0007669"/>
    <property type="project" value="InterPro"/>
</dbReference>
<keyword evidence="5" id="KW-0206">Cytoskeleton</keyword>
<dbReference type="GO" id="GO:0034464">
    <property type="term" value="C:BBSome"/>
    <property type="evidence" value="ECO:0007669"/>
    <property type="project" value="InterPro"/>
</dbReference>
<evidence type="ECO:0000259" key="8">
    <source>
        <dbReference type="Pfam" id="PF14782"/>
    </source>
</evidence>
<keyword evidence="3" id="KW-0963">Cytoplasm</keyword>
<dbReference type="InterPro" id="IPR011047">
    <property type="entry name" value="Quinoprotein_ADH-like_sf"/>
</dbReference>
<keyword evidence="14" id="KW-1185">Reference proteome</keyword>
<dbReference type="InterPro" id="IPR055379">
    <property type="entry name" value="BBS2_pf_dom"/>
</dbReference>
<reference evidence="13 14" key="1">
    <citation type="submission" date="2016-10" db="EMBL/GenBank/DDBJ databases">
        <authorList>
            <person name="Cai Z."/>
        </authorList>
    </citation>
    <scope>NUCLEOTIDE SEQUENCE [LARGE SCALE GENOMIC DNA]</scope>
</reference>
<evidence type="ECO:0000259" key="7">
    <source>
        <dbReference type="Pfam" id="PF14781"/>
    </source>
</evidence>
<dbReference type="STRING" id="3088.A0A383WCU1"/>
<dbReference type="GO" id="GO:0036064">
    <property type="term" value="C:ciliary basal body"/>
    <property type="evidence" value="ECO:0007669"/>
    <property type="project" value="TreeGrafter"/>
</dbReference>
<evidence type="ECO:0000259" key="9">
    <source>
        <dbReference type="Pfam" id="PF14783"/>
    </source>
</evidence>
<dbReference type="GO" id="GO:0031514">
    <property type="term" value="C:motile cilium"/>
    <property type="evidence" value="ECO:0007669"/>
    <property type="project" value="TreeGrafter"/>
</dbReference>
<dbReference type="Pfam" id="PF23350">
    <property type="entry name" value="BBS2_pf"/>
    <property type="match status" value="1"/>
</dbReference>
<protein>
    <recommendedName>
        <fullName evidence="15">Bardet-Biedl syndrome 2 protein homolog</fullName>
    </recommendedName>
</protein>
<dbReference type="InterPro" id="IPR029430">
    <property type="entry name" value="BBS2_N"/>
</dbReference>
<feature type="domain" description="Ciliary BBSome complex subunit 2 N-terminal" evidence="7">
    <location>
        <begin position="23"/>
        <end position="114"/>
    </location>
</feature>
<dbReference type="Pfam" id="PF23353">
    <property type="entry name" value="BBS2_hp"/>
    <property type="match status" value="1"/>
</dbReference>
<comment type="subcellular location">
    <subcellularLocation>
        <location evidence="1">Cell projection</location>
        <location evidence="1">Cilium</location>
    </subcellularLocation>
    <subcellularLocation>
        <location evidence="2">Cytoplasm</location>
        <location evidence="2">Cytoskeleton</location>
    </subcellularLocation>
</comment>
<dbReference type="GO" id="GO:0016020">
    <property type="term" value="C:membrane"/>
    <property type="evidence" value="ECO:0007669"/>
    <property type="project" value="TreeGrafter"/>
</dbReference>
<evidence type="ECO:0000256" key="6">
    <source>
        <dbReference type="ARBA" id="ARBA00023273"/>
    </source>
</evidence>
<evidence type="ECO:0000256" key="2">
    <source>
        <dbReference type="ARBA" id="ARBA00004245"/>
    </source>
</evidence>
<dbReference type="Proteomes" id="UP000256970">
    <property type="component" value="Unassembled WGS sequence"/>
</dbReference>
<dbReference type="InterPro" id="IPR055380">
    <property type="entry name" value="BBS2_hp_dom"/>
</dbReference>
<proteinExistence type="predicted"/>
<dbReference type="InterPro" id="IPR029333">
    <property type="entry name" value="BBS2_GAE_dom"/>
</dbReference>
<feature type="domain" description="BBS2 platform" evidence="10">
    <location>
        <begin position="509"/>
        <end position="596"/>
    </location>
</feature>
<dbReference type="Pfam" id="PF14781">
    <property type="entry name" value="BBS2_N"/>
    <property type="match status" value="1"/>
</dbReference>
<evidence type="ECO:0008006" key="15">
    <source>
        <dbReference type="Google" id="ProtNLM"/>
    </source>
</evidence>
<keyword evidence="4" id="KW-0969">Cilium</keyword>
<evidence type="ECO:0000313" key="14">
    <source>
        <dbReference type="Proteomes" id="UP000256970"/>
    </source>
</evidence>
<dbReference type="InterPro" id="IPR029429">
    <property type="entry name" value="BBS2_Mid"/>
</dbReference>
<accession>A0A383WCU1</accession>
<dbReference type="PANTHER" id="PTHR32465">
    <property type="entry name" value="BARDET-BIEDL SYNDROME 2 PROTEIN"/>
    <property type="match status" value="1"/>
</dbReference>
<dbReference type="PANTHER" id="PTHR32465:SF0">
    <property type="entry name" value="BARDET-BIEDL SYNDROME 2 PROTEIN"/>
    <property type="match status" value="1"/>
</dbReference>
<dbReference type="SUPFAM" id="SSF50998">
    <property type="entry name" value="Quinoprotein alcohol dehydrogenase-like"/>
    <property type="match status" value="1"/>
</dbReference>
<dbReference type="InterPro" id="IPR016616">
    <property type="entry name" value="Bardet-Biedl_syndrome_2_prot"/>
</dbReference>
<evidence type="ECO:0000256" key="4">
    <source>
        <dbReference type="ARBA" id="ARBA00023069"/>
    </source>
</evidence>
<organism evidence="13 14">
    <name type="scientific">Tetradesmus obliquus</name>
    <name type="common">Green alga</name>
    <name type="synonym">Acutodesmus obliquus</name>
    <dbReference type="NCBI Taxonomy" id="3088"/>
    <lineage>
        <taxon>Eukaryota</taxon>
        <taxon>Viridiplantae</taxon>
        <taxon>Chlorophyta</taxon>
        <taxon>core chlorophytes</taxon>
        <taxon>Chlorophyceae</taxon>
        <taxon>CS clade</taxon>
        <taxon>Sphaeropleales</taxon>
        <taxon>Scenedesmaceae</taxon>
        <taxon>Tetradesmus</taxon>
    </lineage>
</organism>
<gene>
    <name evidence="13" type="ORF">BQ4739_LOCUS14783</name>
</gene>
<evidence type="ECO:0000256" key="3">
    <source>
        <dbReference type="ARBA" id="ARBA00022490"/>
    </source>
</evidence>
<dbReference type="Pfam" id="PF23351">
    <property type="entry name" value="BBS2_CtH"/>
    <property type="match status" value="1"/>
</dbReference>
<name>A0A383WCU1_TETOB</name>
<dbReference type="InterPro" id="IPR055381">
    <property type="entry name" value="BBS2_CtH_dom"/>
</dbReference>
<feature type="domain" description="BBS2 hairpin" evidence="12">
    <location>
        <begin position="609"/>
        <end position="706"/>
    </location>
</feature>
<dbReference type="PIRSF" id="PIRSF013684">
    <property type="entry name" value="BBS2"/>
    <property type="match status" value="1"/>
</dbReference>
<evidence type="ECO:0000256" key="1">
    <source>
        <dbReference type="ARBA" id="ARBA00004138"/>
    </source>
</evidence>
<dbReference type="EMBL" id="FNXT01001215">
    <property type="protein sequence ID" value="SZX74516.1"/>
    <property type="molecule type" value="Genomic_DNA"/>
</dbReference>
<dbReference type="AlphaFoldDB" id="A0A383WCU1"/>
<feature type="domain" description="BBS2 C-terminal helix bundle" evidence="11">
    <location>
        <begin position="714"/>
        <end position="735"/>
    </location>
</feature>
<feature type="domain" description="BBS2 GAE" evidence="8">
    <location>
        <begin position="418"/>
        <end position="497"/>
    </location>
</feature>
<evidence type="ECO:0000259" key="11">
    <source>
        <dbReference type="Pfam" id="PF23351"/>
    </source>
</evidence>
<dbReference type="Pfam" id="PF14783">
    <property type="entry name" value="BBS2_Mid"/>
    <property type="match status" value="1"/>
</dbReference>
<evidence type="ECO:0000259" key="12">
    <source>
        <dbReference type="Pfam" id="PF23353"/>
    </source>
</evidence>
<evidence type="ECO:0000256" key="5">
    <source>
        <dbReference type="ARBA" id="ARBA00023212"/>
    </source>
</evidence>
<feature type="domain" description="Ciliary BBSome complex subunit 2 middle region" evidence="9">
    <location>
        <begin position="153"/>
        <end position="260"/>
    </location>
</feature>
<dbReference type="Pfam" id="PF14782">
    <property type="entry name" value="BBS2_GAE"/>
    <property type="match status" value="1"/>
</dbReference>